<name>A0AA44XT44_ACIBA</name>
<sequence>MSKKQKYTNEDYLAPILPCPECESDYCFEDGNNEESAIMCGDCGFEIVTNNVAKSKKKWNSIKRSQP</sequence>
<dbReference type="Proteomes" id="UP000233757">
    <property type="component" value="Unassembled WGS sequence"/>
</dbReference>
<organism evidence="1 2">
    <name type="scientific">Acinetobacter baumannii</name>
    <dbReference type="NCBI Taxonomy" id="470"/>
    <lineage>
        <taxon>Bacteria</taxon>
        <taxon>Pseudomonadati</taxon>
        <taxon>Pseudomonadota</taxon>
        <taxon>Gammaproteobacteria</taxon>
        <taxon>Moraxellales</taxon>
        <taxon>Moraxellaceae</taxon>
        <taxon>Acinetobacter</taxon>
        <taxon>Acinetobacter calcoaceticus/baumannii complex</taxon>
    </lineage>
</organism>
<dbReference type="RefSeq" id="WP_000039018.1">
    <property type="nucleotide sequence ID" value="NZ_JAMGSJ010000010.1"/>
</dbReference>
<proteinExistence type="predicted"/>
<evidence type="ECO:0000313" key="1">
    <source>
        <dbReference type="EMBL" id="PQL85062.1"/>
    </source>
</evidence>
<comment type="caution">
    <text evidence="1">The sequence shown here is derived from an EMBL/GenBank/DDBJ whole genome shotgun (WGS) entry which is preliminary data.</text>
</comment>
<reference evidence="1 2" key="1">
    <citation type="submission" date="2018-02" db="EMBL/GenBank/DDBJ databases">
        <title>Acinetobacter baumanii whole genome sequence.</title>
        <authorList>
            <person name="Qasim Z.J."/>
        </authorList>
    </citation>
    <scope>NUCLEOTIDE SEQUENCE [LARGE SCALE GENOMIC DNA]</scope>
    <source>
        <strain evidence="1 2">ZQ8</strain>
    </source>
</reference>
<gene>
    <name evidence="1" type="ORF">CV954_003515</name>
</gene>
<evidence type="ECO:0000313" key="2">
    <source>
        <dbReference type="Proteomes" id="UP000233757"/>
    </source>
</evidence>
<dbReference type="AlphaFoldDB" id="A0AA44XT44"/>
<protein>
    <submittedName>
        <fullName evidence="1">Uncharacterized protein</fullName>
    </submittedName>
</protein>
<accession>A0AA44XT44</accession>
<dbReference type="EMBL" id="PHJU02000009">
    <property type="protein sequence ID" value="PQL85062.1"/>
    <property type="molecule type" value="Genomic_DNA"/>
</dbReference>